<keyword evidence="7" id="KW-1185">Reference proteome</keyword>
<evidence type="ECO:0000313" key="7">
    <source>
        <dbReference type="Proteomes" id="UP000190080"/>
    </source>
</evidence>
<dbReference type="Gene3D" id="3.40.190.10">
    <property type="entry name" value="Periplasmic binding protein-like II"/>
    <property type="match status" value="2"/>
</dbReference>
<dbReference type="Proteomes" id="UP000190080">
    <property type="component" value="Unassembled WGS sequence"/>
</dbReference>
<name>A0A1V4IE83_9CLOT</name>
<dbReference type="PANTHER" id="PTHR43649:SF33">
    <property type="entry name" value="POLYGALACTURONAN_RHAMNOGALACTURONAN-BINDING PROTEIN YTCQ"/>
    <property type="match status" value="1"/>
</dbReference>
<accession>A0A1V4IE83</accession>
<dbReference type="AlphaFoldDB" id="A0A1V4IE83"/>
<keyword evidence="2" id="KW-0732">Signal</keyword>
<keyword evidence="4" id="KW-0564">Palmitate</keyword>
<keyword evidence="1" id="KW-1003">Cell membrane</keyword>
<evidence type="ECO:0000256" key="5">
    <source>
        <dbReference type="ARBA" id="ARBA00023288"/>
    </source>
</evidence>
<dbReference type="STRING" id="1450648.CLORY_36830"/>
<protein>
    <submittedName>
        <fullName evidence="6">Multiple sugar-binding protein</fullName>
    </submittedName>
</protein>
<gene>
    <name evidence="6" type="primary">msmE_6</name>
    <name evidence="6" type="ORF">CLORY_36830</name>
</gene>
<dbReference type="PROSITE" id="PS51257">
    <property type="entry name" value="PROKAR_LIPOPROTEIN"/>
    <property type="match status" value="1"/>
</dbReference>
<evidence type="ECO:0000256" key="3">
    <source>
        <dbReference type="ARBA" id="ARBA00023136"/>
    </source>
</evidence>
<evidence type="ECO:0000256" key="1">
    <source>
        <dbReference type="ARBA" id="ARBA00022475"/>
    </source>
</evidence>
<dbReference type="SUPFAM" id="SSF53850">
    <property type="entry name" value="Periplasmic binding protein-like II"/>
    <property type="match status" value="1"/>
</dbReference>
<keyword evidence="3" id="KW-0472">Membrane</keyword>
<evidence type="ECO:0000256" key="2">
    <source>
        <dbReference type="ARBA" id="ARBA00022729"/>
    </source>
</evidence>
<sequence length="435" mass="49356">MMKMMILKNKRLVIGIISWIAMLTVLSGCKNSIVPKKKNEKVQGKITVITQRVDIGDSEFKKKYLPEFNKKYPKVKVEFEGVSDYDTAMKIRLNAKDYGDVLLIPNIGKEQLPAFFQSLGNQVDVGKKYRFLYDASYNGKCYGIPAVANIRGILINKNVWEDAGVTTYPISTDEFLNDLRKIKKKGKATPLYTNFASKSLLTEWKKNCIAITGERNWKNEMIEENTPFSKGKPFYEVYNILYEAVRQKLVEKDMTSTDWEKSKQLIADGKIGSMVVGSSLMRQVKALTEDVESITYMPFPAAPGGKQYTEITGDNYIAINKNSKNKKAAKAWLYWFVNDSKYSEQNYSISTVKGKKLPKFFQVFKDADVEFLEQMPAPVGKETLWDDIEKKSGIGLNTGEAETKIINAALTGKASFSTIMNNFNARWKATRESIK</sequence>
<dbReference type="Pfam" id="PF01547">
    <property type="entry name" value="SBP_bac_1"/>
    <property type="match status" value="1"/>
</dbReference>
<keyword evidence="5" id="KW-0449">Lipoprotein</keyword>
<organism evidence="6 7">
    <name type="scientific">Clostridium oryzae</name>
    <dbReference type="NCBI Taxonomy" id="1450648"/>
    <lineage>
        <taxon>Bacteria</taxon>
        <taxon>Bacillati</taxon>
        <taxon>Bacillota</taxon>
        <taxon>Clostridia</taxon>
        <taxon>Eubacteriales</taxon>
        <taxon>Clostridiaceae</taxon>
        <taxon>Clostridium</taxon>
    </lineage>
</organism>
<comment type="caution">
    <text evidence="6">The sequence shown here is derived from an EMBL/GenBank/DDBJ whole genome shotgun (WGS) entry which is preliminary data.</text>
</comment>
<dbReference type="InterPro" id="IPR050490">
    <property type="entry name" value="Bact_solute-bd_prot1"/>
</dbReference>
<evidence type="ECO:0000256" key="4">
    <source>
        <dbReference type="ARBA" id="ARBA00023139"/>
    </source>
</evidence>
<dbReference type="EMBL" id="MZGV01000060">
    <property type="protein sequence ID" value="OPJ58263.1"/>
    <property type="molecule type" value="Genomic_DNA"/>
</dbReference>
<evidence type="ECO:0000313" key="6">
    <source>
        <dbReference type="EMBL" id="OPJ58263.1"/>
    </source>
</evidence>
<dbReference type="InterPro" id="IPR006059">
    <property type="entry name" value="SBP"/>
</dbReference>
<reference evidence="6 7" key="1">
    <citation type="submission" date="2017-03" db="EMBL/GenBank/DDBJ databases">
        <title>Genome sequence of Clostridium oryzae DSM 28571.</title>
        <authorList>
            <person name="Poehlein A."/>
            <person name="Daniel R."/>
        </authorList>
    </citation>
    <scope>NUCLEOTIDE SEQUENCE [LARGE SCALE GENOMIC DNA]</scope>
    <source>
        <strain evidence="6 7">DSM 28571</strain>
    </source>
</reference>
<dbReference type="PANTHER" id="PTHR43649">
    <property type="entry name" value="ARABINOSE-BINDING PROTEIN-RELATED"/>
    <property type="match status" value="1"/>
</dbReference>
<proteinExistence type="predicted"/>